<feature type="non-terminal residue" evidence="2">
    <location>
        <position position="280"/>
    </location>
</feature>
<dbReference type="EMBL" id="BNCQ01000107">
    <property type="protein sequence ID" value="GIM17347.1"/>
    <property type="molecule type" value="Genomic_DNA"/>
</dbReference>
<evidence type="ECO:0000313" key="3">
    <source>
        <dbReference type="Proteomes" id="UP000722791"/>
    </source>
</evidence>
<evidence type="ECO:0000256" key="1">
    <source>
        <dbReference type="SAM" id="MobiDB-lite"/>
    </source>
</evidence>
<comment type="caution">
    <text evidence="2">The sequence shown here is derived from an EMBL/GenBank/DDBJ whole genome shotgun (WGS) entry which is preliminary data.</text>
</comment>
<gene>
    <name evidence="2" type="ORF">Vretimale_19886</name>
</gene>
<organism evidence="2 3">
    <name type="scientific">Volvox reticuliferus</name>
    <dbReference type="NCBI Taxonomy" id="1737510"/>
    <lineage>
        <taxon>Eukaryota</taxon>
        <taxon>Viridiplantae</taxon>
        <taxon>Chlorophyta</taxon>
        <taxon>core chlorophytes</taxon>
        <taxon>Chlorophyceae</taxon>
        <taxon>CS clade</taxon>
        <taxon>Chlamydomonadales</taxon>
        <taxon>Volvocaceae</taxon>
        <taxon>Volvox</taxon>
    </lineage>
</organism>
<dbReference type="AlphaFoldDB" id="A0A8J4H0W4"/>
<dbReference type="Gene3D" id="1.20.1420.10">
    <property type="entry name" value="Talin, central domain"/>
    <property type="match status" value="1"/>
</dbReference>
<feature type="region of interest" description="Disordered" evidence="1">
    <location>
        <begin position="144"/>
        <end position="233"/>
    </location>
</feature>
<evidence type="ECO:0000313" key="2">
    <source>
        <dbReference type="EMBL" id="GIM17347.1"/>
    </source>
</evidence>
<dbReference type="Proteomes" id="UP000722791">
    <property type="component" value="Unassembled WGS sequence"/>
</dbReference>
<proteinExistence type="predicted"/>
<accession>A0A8J4H0W4</accession>
<reference evidence="2" key="1">
    <citation type="journal article" date="2021" name="Proc. Natl. Acad. Sci. U.S.A.">
        <title>Three genomes in the algal genus Volvox reveal the fate of a haploid sex-determining region after a transition to homothallism.</title>
        <authorList>
            <person name="Yamamoto K."/>
            <person name="Hamaji T."/>
            <person name="Kawai-Toyooka H."/>
            <person name="Matsuzaki R."/>
            <person name="Takahashi F."/>
            <person name="Nishimura Y."/>
            <person name="Kawachi M."/>
            <person name="Noguchi H."/>
            <person name="Minakuchi Y."/>
            <person name="Umen J.G."/>
            <person name="Toyoda A."/>
            <person name="Nozaki H."/>
        </authorList>
    </citation>
    <scope>NUCLEOTIDE SEQUENCE</scope>
    <source>
        <strain evidence="2">NIES-3785</strain>
    </source>
</reference>
<feature type="region of interest" description="Disordered" evidence="1">
    <location>
        <begin position="259"/>
        <end position="280"/>
    </location>
</feature>
<protein>
    <submittedName>
        <fullName evidence="2">Uncharacterized protein</fullName>
    </submittedName>
</protein>
<name>A0A8J4H0W4_9CHLO</name>
<sequence>KNQEDFVMASPASSATVETSCDTLQAALDVFNGPNSTRMPEGGRQRLNDLAEKHKQAAARAVLLVSGGGSSSSSSRGGVGSAVVRPEELRGIISSLEQSAVALVSYCHGFTACAGPSLKQSLKQLCTAVIKPTQELVEQLLRNGGTEGPRKAFGKPGLHEGSFTPSRPSLPPPSALRSCLGGLRRAGSRPSGQQGLSLQATGGRHASNQRGEERVGRAVRGLPPGAGNRCQSGDRYCRPRLLQRQRNPQRNWRYWSGCNSSSSCRGGGSSGGVPPRPRGV</sequence>
<feature type="compositionally biased region" description="Polar residues" evidence="1">
    <location>
        <begin position="190"/>
        <end position="200"/>
    </location>
</feature>